<evidence type="ECO:0000313" key="2">
    <source>
        <dbReference type="EMBL" id="MBW4547097.1"/>
    </source>
</evidence>
<gene>
    <name evidence="2" type="ORF">KME25_22035</name>
</gene>
<evidence type="ECO:0000256" key="1">
    <source>
        <dbReference type="SAM" id="Coils"/>
    </source>
</evidence>
<comment type="caution">
    <text evidence="2">The sequence shown here is derived from an EMBL/GenBank/DDBJ whole genome shotgun (WGS) entry which is preliminary data.</text>
</comment>
<accession>A0A951PQ40</accession>
<reference evidence="2" key="2">
    <citation type="journal article" date="2022" name="Microbiol. Resour. Announc.">
        <title>Metagenome Sequencing to Explore Phylogenomics of Terrestrial Cyanobacteria.</title>
        <authorList>
            <person name="Ward R.D."/>
            <person name="Stajich J.E."/>
            <person name="Johansen J.R."/>
            <person name="Huntemann M."/>
            <person name="Clum A."/>
            <person name="Foster B."/>
            <person name="Foster B."/>
            <person name="Roux S."/>
            <person name="Palaniappan K."/>
            <person name="Varghese N."/>
            <person name="Mukherjee S."/>
            <person name="Reddy T.B.K."/>
            <person name="Daum C."/>
            <person name="Copeland A."/>
            <person name="Chen I.A."/>
            <person name="Ivanova N.N."/>
            <person name="Kyrpides N.C."/>
            <person name="Shapiro N."/>
            <person name="Eloe-Fadrosh E.A."/>
            <person name="Pietrasiak N."/>
        </authorList>
    </citation>
    <scope>NUCLEOTIDE SEQUENCE</scope>
    <source>
        <strain evidence="2">CPER-KK1</strain>
    </source>
</reference>
<protein>
    <submittedName>
        <fullName evidence="2">Uncharacterized protein</fullName>
    </submittedName>
</protein>
<organism evidence="2 3">
    <name type="scientific">Symplocastrum torsivum CPER-KK1</name>
    <dbReference type="NCBI Taxonomy" id="450513"/>
    <lineage>
        <taxon>Bacteria</taxon>
        <taxon>Bacillati</taxon>
        <taxon>Cyanobacteriota</taxon>
        <taxon>Cyanophyceae</taxon>
        <taxon>Oscillatoriophycideae</taxon>
        <taxon>Oscillatoriales</taxon>
        <taxon>Microcoleaceae</taxon>
        <taxon>Symplocastrum</taxon>
    </lineage>
</organism>
<dbReference type="AlphaFoldDB" id="A0A951PQ40"/>
<name>A0A951PQ40_9CYAN</name>
<evidence type="ECO:0000313" key="3">
    <source>
        <dbReference type="Proteomes" id="UP000753908"/>
    </source>
</evidence>
<dbReference type="EMBL" id="JAHHIF010000035">
    <property type="protein sequence ID" value="MBW4547097.1"/>
    <property type="molecule type" value="Genomic_DNA"/>
</dbReference>
<reference evidence="2" key="1">
    <citation type="submission" date="2021-05" db="EMBL/GenBank/DDBJ databases">
        <authorList>
            <person name="Pietrasiak N."/>
            <person name="Ward R."/>
            <person name="Stajich J.E."/>
            <person name="Kurbessoian T."/>
        </authorList>
    </citation>
    <scope>NUCLEOTIDE SEQUENCE</scope>
    <source>
        <strain evidence="2">CPER-KK1</strain>
    </source>
</reference>
<keyword evidence="1" id="KW-0175">Coiled coil</keyword>
<dbReference type="Proteomes" id="UP000753908">
    <property type="component" value="Unassembled WGS sequence"/>
</dbReference>
<proteinExistence type="predicted"/>
<dbReference type="InterPro" id="IPR045428">
    <property type="entry name" value="EACC1"/>
</dbReference>
<dbReference type="Pfam" id="PF19953">
    <property type="entry name" value="EACC1"/>
    <property type="match status" value="1"/>
</dbReference>
<sequence length="132" mass="14876">MIDTPTIKFTFAVNDPELDDEERQETARKLLRELRQLDEVENADFAKDSDLEPGARSVLATIVGVLTAEVSIENIQKVLGFIGDRIPNKPVVIKVKVGEQEVEIEAKSRKELEDAEQVVRQLLEQMQESDDA</sequence>
<feature type="coiled-coil region" evidence="1">
    <location>
        <begin position="105"/>
        <end position="132"/>
    </location>
</feature>